<evidence type="ECO:0000313" key="1">
    <source>
        <dbReference type="EMBL" id="KAK9119934.1"/>
    </source>
</evidence>
<gene>
    <name evidence="1" type="ORF">Scep_018027</name>
</gene>
<evidence type="ECO:0000313" key="2">
    <source>
        <dbReference type="Proteomes" id="UP001419268"/>
    </source>
</evidence>
<proteinExistence type="predicted"/>
<sequence length="105" mass="12043">MECFIRVVDTSCGIAKSPLGVHLWQAHAQKVVYGARKRTRHMDKRVKVGITKVRQDRCDIGFEEGITEALDLKKERHRKRIRTIAGQNLNFGELTSRSKDSSLHQ</sequence>
<keyword evidence="2" id="KW-1185">Reference proteome</keyword>
<dbReference type="EMBL" id="JBBNAG010000007">
    <property type="protein sequence ID" value="KAK9119934.1"/>
    <property type="molecule type" value="Genomic_DNA"/>
</dbReference>
<dbReference type="Proteomes" id="UP001419268">
    <property type="component" value="Unassembled WGS sequence"/>
</dbReference>
<accession>A0AAP0NVF8</accession>
<organism evidence="1 2">
    <name type="scientific">Stephania cephalantha</name>
    <dbReference type="NCBI Taxonomy" id="152367"/>
    <lineage>
        <taxon>Eukaryota</taxon>
        <taxon>Viridiplantae</taxon>
        <taxon>Streptophyta</taxon>
        <taxon>Embryophyta</taxon>
        <taxon>Tracheophyta</taxon>
        <taxon>Spermatophyta</taxon>
        <taxon>Magnoliopsida</taxon>
        <taxon>Ranunculales</taxon>
        <taxon>Menispermaceae</taxon>
        <taxon>Menispermoideae</taxon>
        <taxon>Cissampelideae</taxon>
        <taxon>Stephania</taxon>
    </lineage>
</organism>
<reference evidence="1 2" key="1">
    <citation type="submission" date="2024-01" db="EMBL/GenBank/DDBJ databases">
        <title>Genome assemblies of Stephania.</title>
        <authorList>
            <person name="Yang L."/>
        </authorList>
    </citation>
    <scope>NUCLEOTIDE SEQUENCE [LARGE SCALE GENOMIC DNA]</scope>
    <source>
        <strain evidence="1">JXDWG</strain>
        <tissue evidence="1">Leaf</tissue>
    </source>
</reference>
<name>A0AAP0NVF8_9MAGN</name>
<comment type="caution">
    <text evidence="1">The sequence shown here is derived from an EMBL/GenBank/DDBJ whole genome shotgun (WGS) entry which is preliminary data.</text>
</comment>
<protein>
    <submittedName>
        <fullName evidence="1">Uncharacterized protein</fullName>
    </submittedName>
</protein>
<dbReference type="AlphaFoldDB" id="A0AAP0NVF8"/>